<evidence type="ECO:0000256" key="1">
    <source>
        <dbReference type="SAM" id="Phobius"/>
    </source>
</evidence>
<dbReference type="HOGENOM" id="CLU_966742_0_0_1"/>
<organism evidence="2 3">
    <name type="scientific">Ophiostoma piceae (strain UAMH 11346)</name>
    <name type="common">Sap stain fungus</name>
    <dbReference type="NCBI Taxonomy" id="1262450"/>
    <lineage>
        <taxon>Eukaryota</taxon>
        <taxon>Fungi</taxon>
        <taxon>Dikarya</taxon>
        <taxon>Ascomycota</taxon>
        <taxon>Pezizomycotina</taxon>
        <taxon>Sordariomycetes</taxon>
        <taxon>Sordariomycetidae</taxon>
        <taxon>Ophiostomatales</taxon>
        <taxon>Ophiostomataceae</taxon>
        <taxon>Ophiostoma</taxon>
    </lineage>
</organism>
<evidence type="ECO:0000313" key="3">
    <source>
        <dbReference type="Proteomes" id="UP000016923"/>
    </source>
</evidence>
<dbReference type="EMBL" id="KE148147">
    <property type="protein sequence ID" value="EPE09494.1"/>
    <property type="molecule type" value="Genomic_DNA"/>
</dbReference>
<accession>S3C7I8</accession>
<feature type="transmembrane region" description="Helical" evidence="1">
    <location>
        <begin position="217"/>
        <end position="237"/>
    </location>
</feature>
<dbReference type="Proteomes" id="UP000016923">
    <property type="component" value="Unassembled WGS sequence"/>
</dbReference>
<keyword evidence="1" id="KW-1133">Transmembrane helix</keyword>
<evidence type="ECO:0000313" key="2">
    <source>
        <dbReference type="EMBL" id="EPE09494.1"/>
    </source>
</evidence>
<name>S3C7I8_OPHP1</name>
<feature type="transmembrane region" description="Helical" evidence="1">
    <location>
        <begin position="58"/>
        <end position="80"/>
    </location>
</feature>
<feature type="transmembrane region" description="Helical" evidence="1">
    <location>
        <begin position="140"/>
        <end position="161"/>
    </location>
</feature>
<proteinExistence type="predicted"/>
<protein>
    <submittedName>
        <fullName evidence="2">Uncharacterized protein</fullName>
    </submittedName>
</protein>
<dbReference type="VEuPathDB" id="FungiDB:F503_07270"/>
<keyword evidence="3" id="KW-1185">Reference proteome</keyword>
<gene>
    <name evidence="2" type="ORF">F503_07270</name>
</gene>
<sequence>MSFMKGTLNILLGVRMLGLALLVGVAASTVVVVAQCTLNNATSNLADDTANLSAQLTIQLEGLGVTLLVGVAAAAIVVVVQSALDDAASDLANNAADLGTKLTIQLEGLTLEVLRDLIVDSLADNGTTIEVGRDRWELRLALLVGVAAAAVAVVVVAQSALNNATSNLADDTANLGAQLTIQLKGLTLQVLGDLSVRSRADNSTRTKFVTSNQRPGLALLVGVAVAAVFVVVIQGTLNNAASNLADDTANLSAQLAIQLEGLSLRVLGDLSVRNRADGVTDMNSVANV</sequence>
<keyword evidence="1" id="KW-0472">Membrane</keyword>
<dbReference type="AlphaFoldDB" id="S3C7I8"/>
<reference evidence="2 3" key="1">
    <citation type="journal article" date="2013" name="BMC Genomics">
        <title>The genome and transcriptome of the pine saprophyte Ophiostoma piceae, and a comparison with the bark beetle-associated pine pathogen Grosmannia clavigera.</title>
        <authorList>
            <person name="Haridas S."/>
            <person name="Wang Y."/>
            <person name="Lim L."/>
            <person name="Massoumi Alamouti S."/>
            <person name="Jackman S."/>
            <person name="Docking R."/>
            <person name="Robertson G."/>
            <person name="Birol I."/>
            <person name="Bohlmann J."/>
            <person name="Breuil C."/>
        </authorList>
    </citation>
    <scope>NUCLEOTIDE SEQUENCE [LARGE SCALE GENOMIC DNA]</scope>
    <source>
        <strain evidence="2 3">UAMH 11346</strain>
    </source>
</reference>
<keyword evidence="1" id="KW-0812">Transmembrane</keyword>